<gene>
    <name evidence="2" type="ORF">EVAR_4687_1</name>
</gene>
<comment type="caution">
    <text evidence="2">The sequence shown here is derived from an EMBL/GenBank/DDBJ whole genome shotgun (WGS) entry which is preliminary data.</text>
</comment>
<protein>
    <submittedName>
        <fullName evidence="2">Uncharacterized protein</fullName>
    </submittedName>
</protein>
<accession>A0A4C1WQK9</accession>
<dbReference type="OrthoDB" id="5864054at2759"/>
<evidence type="ECO:0000256" key="1">
    <source>
        <dbReference type="SAM" id="MobiDB-lite"/>
    </source>
</evidence>
<dbReference type="AlphaFoldDB" id="A0A4C1WQK9"/>
<dbReference type="EMBL" id="BGZK01000602">
    <property type="protein sequence ID" value="GBP52404.1"/>
    <property type="molecule type" value="Genomic_DNA"/>
</dbReference>
<name>A0A4C1WQK9_EUMVA</name>
<reference evidence="2 3" key="1">
    <citation type="journal article" date="2019" name="Commun. Biol.">
        <title>The bagworm genome reveals a unique fibroin gene that provides high tensile strength.</title>
        <authorList>
            <person name="Kono N."/>
            <person name="Nakamura H."/>
            <person name="Ohtoshi R."/>
            <person name="Tomita M."/>
            <person name="Numata K."/>
            <person name="Arakawa K."/>
        </authorList>
    </citation>
    <scope>NUCLEOTIDE SEQUENCE [LARGE SCALE GENOMIC DNA]</scope>
</reference>
<feature type="region of interest" description="Disordered" evidence="1">
    <location>
        <begin position="142"/>
        <end position="171"/>
    </location>
</feature>
<evidence type="ECO:0000313" key="3">
    <source>
        <dbReference type="Proteomes" id="UP000299102"/>
    </source>
</evidence>
<sequence>MWLEEDNTSNITQALSNIFEEMLMATEKEANGSNLDLSQFLSTLKGKTTNNTNDALDFGTLIRLVDGWRSRLNLSKPSSELDCGYCEGNFRDVVLAYNSIHGYISLITNKYETGIAPITAIFAMQHLSMHARANSWGTAKPNCLPLAPRPTEHAKTSVPDANGPRQTNEEH</sequence>
<dbReference type="Proteomes" id="UP000299102">
    <property type="component" value="Unassembled WGS sequence"/>
</dbReference>
<keyword evidence="3" id="KW-1185">Reference proteome</keyword>
<evidence type="ECO:0000313" key="2">
    <source>
        <dbReference type="EMBL" id="GBP52404.1"/>
    </source>
</evidence>
<organism evidence="2 3">
    <name type="scientific">Eumeta variegata</name>
    <name type="common">Bagworm moth</name>
    <name type="synonym">Eumeta japonica</name>
    <dbReference type="NCBI Taxonomy" id="151549"/>
    <lineage>
        <taxon>Eukaryota</taxon>
        <taxon>Metazoa</taxon>
        <taxon>Ecdysozoa</taxon>
        <taxon>Arthropoda</taxon>
        <taxon>Hexapoda</taxon>
        <taxon>Insecta</taxon>
        <taxon>Pterygota</taxon>
        <taxon>Neoptera</taxon>
        <taxon>Endopterygota</taxon>
        <taxon>Lepidoptera</taxon>
        <taxon>Glossata</taxon>
        <taxon>Ditrysia</taxon>
        <taxon>Tineoidea</taxon>
        <taxon>Psychidae</taxon>
        <taxon>Oiketicinae</taxon>
        <taxon>Eumeta</taxon>
    </lineage>
</organism>
<proteinExistence type="predicted"/>